<gene>
    <name evidence="8" type="ORF">SAMN04488696_2109</name>
</gene>
<reference evidence="9" key="1">
    <citation type="submission" date="2016-10" db="EMBL/GenBank/DDBJ databases">
        <authorList>
            <person name="Varghese N."/>
            <person name="Submissions S."/>
        </authorList>
    </citation>
    <scope>NUCLEOTIDE SEQUENCE [LARGE SCALE GENOMIC DNA]</scope>
    <source>
        <strain evidence="9">Mob M</strain>
    </source>
</reference>
<evidence type="ECO:0000313" key="9">
    <source>
        <dbReference type="Proteomes" id="UP000198535"/>
    </source>
</evidence>
<dbReference type="Gene3D" id="3.90.320.10">
    <property type="match status" value="1"/>
</dbReference>
<sequence length="272" mass="30811">MFLRKEKIQITVSELSLYFSCARKLYYSCRGYEPVSSSSSYYIEHLILKEMAMSYSHLLNGSSSKDDVSSAEVEGLFTQALENIPMIYPVEMEGVTEEMIAEVSGTIMEYLPEIQQALSSHLKDPELLDLSERLSILDEEPFLRSEKLNITGIPYRLLESEGSFEPILIKTGKAPENGVWMNDRLHVASFAMLAEEMHGIPVRAGHIIYARSGLFRNVKIRSTDRRQVLQAIGRVRKIKEGTMPDKKESPLCDTCAYSEMCNVKPSLASKFF</sequence>
<protein>
    <submittedName>
        <fullName evidence="8">CRISPR-associated exonuclease Cas4</fullName>
    </submittedName>
</protein>
<keyword evidence="4" id="KW-0378">Hydrolase</keyword>
<dbReference type="InterPro" id="IPR022765">
    <property type="entry name" value="Dna2/Cas4_DUF83"/>
</dbReference>
<dbReference type="EMBL" id="FOUJ01000004">
    <property type="protein sequence ID" value="SFM70088.1"/>
    <property type="molecule type" value="Genomic_DNA"/>
</dbReference>
<evidence type="ECO:0000256" key="3">
    <source>
        <dbReference type="ARBA" id="ARBA00022723"/>
    </source>
</evidence>
<dbReference type="GO" id="GO:0046872">
    <property type="term" value="F:metal ion binding"/>
    <property type="evidence" value="ECO:0007669"/>
    <property type="project" value="UniProtKB-KW"/>
</dbReference>
<evidence type="ECO:0000256" key="2">
    <source>
        <dbReference type="ARBA" id="ARBA00022722"/>
    </source>
</evidence>
<evidence type="ECO:0000256" key="4">
    <source>
        <dbReference type="ARBA" id="ARBA00022801"/>
    </source>
</evidence>
<proteinExistence type="predicted"/>
<dbReference type="STRING" id="487685.SAMN04488696_2109"/>
<dbReference type="Proteomes" id="UP000198535">
    <property type="component" value="Unassembled WGS sequence"/>
</dbReference>
<dbReference type="Pfam" id="PF01930">
    <property type="entry name" value="Cas_Cas4"/>
    <property type="match status" value="1"/>
</dbReference>
<evidence type="ECO:0000256" key="6">
    <source>
        <dbReference type="ARBA" id="ARBA00023014"/>
    </source>
</evidence>
<keyword evidence="8" id="KW-0269">Exonuclease</keyword>
<feature type="domain" description="DUF83" evidence="7">
    <location>
        <begin position="182"/>
        <end position="261"/>
    </location>
</feature>
<evidence type="ECO:0000256" key="5">
    <source>
        <dbReference type="ARBA" id="ARBA00023004"/>
    </source>
</evidence>
<keyword evidence="9" id="KW-1185">Reference proteome</keyword>
<accession>A0A1I4T002</accession>
<dbReference type="PANTHER" id="PTHR36531">
    <property type="entry name" value="CRISPR-ASSOCIATED EXONUCLEASE CAS4"/>
    <property type="match status" value="1"/>
</dbReference>
<dbReference type="GO" id="GO:0004527">
    <property type="term" value="F:exonuclease activity"/>
    <property type="evidence" value="ECO:0007669"/>
    <property type="project" value="UniProtKB-KW"/>
</dbReference>
<keyword evidence="5" id="KW-0408">Iron</keyword>
<keyword evidence="2" id="KW-0540">Nuclease</keyword>
<dbReference type="AlphaFoldDB" id="A0A1I4T002"/>
<dbReference type="PANTHER" id="PTHR36531:SF6">
    <property type="entry name" value="DNA REPLICATION ATP-DEPENDENT HELICASE_NUCLEASE DNA2"/>
    <property type="match status" value="1"/>
</dbReference>
<organism evidence="8 9">
    <name type="scientific">Methanolobus profundi</name>
    <dbReference type="NCBI Taxonomy" id="487685"/>
    <lineage>
        <taxon>Archaea</taxon>
        <taxon>Methanobacteriati</taxon>
        <taxon>Methanobacteriota</taxon>
        <taxon>Stenosarchaea group</taxon>
        <taxon>Methanomicrobia</taxon>
        <taxon>Methanosarcinales</taxon>
        <taxon>Methanosarcinaceae</taxon>
        <taxon>Methanolobus</taxon>
    </lineage>
</organism>
<comment type="cofactor">
    <cofactor evidence="1">
        <name>[4Fe-4S] cluster</name>
        <dbReference type="ChEBI" id="CHEBI:49883"/>
    </cofactor>
</comment>
<evidence type="ECO:0000313" key="8">
    <source>
        <dbReference type="EMBL" id="SFM70088.1"/>
    </source>
</evidence>
<dbReference type="RefSeq" id="WP_091936690.1">
    <property type="nucleotide sequence ID" value="NZ_FOUJ01000004.1"/>
</dbReference>
<name>A0A1I4T002_9EURY</name>
<evidence type="ECO:0000256" key="1">
    <source>
        <dbReference type="ARBA" id="ARBA00001966"/>
    </source>
</evidence>
<evidence type="ECO:0000259" key="7">
    <source>
        <dbReference type="Pfam" id="PF01930"/>
    </source>
</evidence>
<dbReference type="OrthoDB" id="26676at2157"/>
<keyword evidence="6" id="KW-0411">Iron-sulfur</keyword>
<dbReference type="InterPro" id="IPR051827">
    <property type="entry name" value="Cas4_exonuclease"/>
</dbReference>
<keyword evidence="3" id="KW-0479">Metal-binding</keyword>
<dbReference type="GO" id="GO:0051536">
    <property type="term" value="F:iron-sulfur cluster binding"/>
    <property type="evidence" value="ECO:0007669"/>
    <property type="project" value="UniProtKB-KW"/>
</dbReference>
<dbReference type="InterPro" id="IPR011604">
    <property type="entry name" value="PDDEXK-like_dom_sf"/>
</dbReference>